<feature type="compositionally biased region" description="Pro residues" evidence="12">
    <location>
        <begin position="405"/>
        <end position="414"/>
    </location>
</feature>
<dbReference type="Proteomes" id="UP000824219">
    <property type="component" value="Linkage Group LG06"/>
</dbReference>
<dbReference type="GO" id="GO:0006357">
    <property type="term" value="P:regulation of transcription by RNA polymerase II"/>
    <property type="evidence" value="ECO:0007669"/>
    <property type="project" value="InterPro"/>
</dbReference>
<dbReference type="GO" id="GO:0005634">
    <property type="term" value="C:nucleus"/>
    <property type="evidence" value="ECO:0007669"/>
    <property type="project" value="UniProtKB-SubCell"/>
</dbReference>
<gene>
    <name evidence="15" type="ORF">KOW79_005604</name>
</gene>
<accession>A0A9D3P2B2</accession>
<dbReference type="CDD" id="cd20530">
    <property type="entry name" value="CYCLIN_CCNK_rpt1"/>
    <property type="match status" value="1"/>
</dbReference>
<evidence type="ECO:0000256" key="8">
    <source>
        <dbReference type="ARBA" id="ARBA00023306"/>
    </source>
</evidence>
<dbReference type="SMART" id="SM00385">
    <property type="entry name" value="CYCLIN"/>
    <property type="match status" value="2"/>
</dbReference>
<evidence type="ECO:0000256" key="4">
    <source>
        <dbReference type="ARBA" id="ARBA00023015"/>
    </source>
</evidence>
<dbReference type="FunFam" id="1.10.472.10:FF:000018">
    <property type="entry name" value="Cyclin-K (Predicted)"/>
    <property type="match status" value="1"/>
</dbReference>
<evidence type="ECO:0000256" key="1">
    <source>
        <dbReference type="ARBA" id="ARBA00004123"/>
    </source>
</evidence>
<feature type="domain" description="Cyclin-like" evidence="13">
    <location>
        <begin position="213"/>
        <end position="307"/>
    </location>
</feature>
<dbReference type="InterPro" id="IPR004367">
    <property type="entry name" value="Cyclin_C-dom"/>
</dbReference>
<dbReference type="CDD" id="cd20531">
    <property type="entry name" value="CYCLIN_CCNK_rpt2"/>
    <property type="match status" value="1"/>
</dbReference>
<dbReference type="OrthoDB" id="25002at2759"/>
<comment type="function">
    <text evidence="9">Regulatory subunit of cyclin-dependent kinases that mediates activation of target kinases. Plays a role in transcriptional regulation via its role in regulating the phosphorylation of the C-terminal domain (CTD) of the large subunit of RNA polymerase II (POLR2A).</text>
</comment>
<evidence type="ECO:0000256" key="2">
    <source>
        <dbReference type="ARBA" id="ARBA00022618"/>
    </source>
</evidence>
<evidence type="ECO:0000313" key="16">
    <source>
        <dbReference type="Proteomes" id="UP000824219"/>
    </source>
</evidence>
<dbReference type="InterPro" id="IPR036915">
    <property type="entry name" value="Cyclin-like_sf"/>
</dbReference>
<feature type="domain" description="Cyclin C-terminal" evidence="14">
    <location>
        <begin position="209"/>
        <end position="339"/>
    </location>
</feature>
<sequence>MASLILEDGSTFKGHLFGANISVSGEVVTRYTRLKGLCNPRPKSHSFYCWQMKENKENTTPAIHVTNLDHIKPCWYWDKKDLAHTPSQSEGLDPATEARYRREGARFIFDVGTRLGLHYDTLATGIIYFHRFYMFHSFKQFPRYVTGACCLFLAGKVEETPKKCKDIIKTARSLLNDVQFAQFGDDPKEEVMVLERILLQTIKFDLQVEHPYQFLLRYAKQLKGDKNKVQKLVQMAWTFVNDSLCTMLSLQWEPEIIAVAVMYLAGRLCKFDIQEWTSKQSSRRWWEQFVQDVPVELLEDICHQILDLYSQGKQPIPQQPQLQEKDKPQPSPTSLISQPGGNPVAPPPSKKNSPQASPPRQLKRQHPSPKEEPKVPTEQVGSKIPRLESPMPPLPVTQPLDRKPPPSAPAPPTEAEPAASADSDLPKAPPPPHGAPPPLPHRPPPPPPSSYIMGMSTTSSYMSSEGYQSLQSMMKTDAPSYPHLPPSYGMPYHPHVYPPPSAPPPGPPPPPPATYPPPNLPPPTPAYPPPGYNHSYPPPPPPRMPPPGMALPAGYPPPPVPPGQPQVPMPPVMPPVASMNRGAWMR</sequence>
<dbReference type="FunFam" id="1.10.472.10:FF:000021">
    <property type="entry name" value="Cyclin-K (Predicted)"/>
    <property type="match status" value="1"/>
</dbReference>
<feature type="domain" description="Cyclin-like" evidence="13">
    <location>
        <begin position="106"/>
        <end position="200"/>
    </location>
</feature>
<keyword evidence="16" id="KW-1185">Reference proteome</keyword>
<evidence type="ECO:0000256" key="7">
    <source>
        <dbReference type="ARBA" id="ARBA00023242"/>
    </source>
</evidence>
<keyword evidence="5 11" id="KW-0195">Cyclin</keyword>
<feature type="compositionally biased region" description="Pro residues" evidence="12">
    <location>
        <begin position="427"/>
        <end position="449"/>
    </location>
</feature>
<dbReference type="InterPro" id="IPR013763">
    <property type="entry name" value="Cyclin-like_dom"/>
</dbReference>
<keyword evidence="4" id="KW-0805">Transcription regulation</keyword>
<keyword evidence="7" id="KW-0539">Nucleus</keyword>
<feature type="region of interest" description="Disordered" evidence="12">
    <location>
        <begin position="315"/>
        <end position="574"/>
    </location>
</feature>
<keyword evidence="6" id="KW-0804">Transcription</keyword>
<evidence type="ECO:0000256" key="10">
    <source>
        <dbReference type="ARBA" id="ARBA00073757"/>
    </source>
</evidence>
<evidence type="ECO:0000259" key="13">
    <source>
        <dbReference type="SMART" id="SM00385"/>
    </source>
</evidence>
<comment type="similarity">
    <text evidence="11">Belongs to the cyclin family.</text>
</comment>
<evidence type="ECO:0000256" key="12">
    <source>
        <dbReference type="SAM" id="MobiDB-lite"/>
    </source>
</evidence>
<name>A0A9D3P2B2_9TELE</name>
<dbReference type="SMART" id="SM01332">
    <property type="entry name" value="Cyclin_C"/>
    <property type="match status" value="1"/>
</dbReference>
<feature type="compositionally biased region" description="Low complexity" evidence="12">
    <location>
        <begin position="450"/>
        <end position="467"/>
    </location>
</feature>
<proteinExistence type="inferred from homology"/>
<dbReference type="GO" id="GO:0016538">
    <property type="term" value="F:cyclin-dependent protein serine/threonine kinase regulator activity"/>
    <property type="evidence" value="ECO:0007669"/>
    <property type="project" value="InterPro"/>
</dbReference>
<evidence type="ECO:0000256" key="5">
    <source>
        <dbReference type="ARBA" id="ARBA00023127"/>
    </source>
</evidence>
<comment type="caution">
    <text evidence="15">The sequence shown here is derived from an EMBL/GenBank/DDBJ whole genome shotgun (WGS) entry which is preliminary data.</text>
</comment>
<reference evidence="15 16" key="1">
    <citation type="submission" date="2021-06" db="EMBL/GenBank/DDBJ databases">
        <title>Chromosome-level genome assembly of the red-tail catfish (Hemibagrus wyckioides).</title>
        <authorList>
            <person name="Shao F."/>
        </authorList>
    </citation>
    <scope>NUCLEOTIDE SEQUENCE [LARGE SCALE GENOMIC DNA]</scope>
    <source>
        <strain evidence="15">EC202008001</strain>
        <tissue evidence="15">Blood</tissue>
    </source>
</reference>
<keyword evidence="8" id="KW-0131">Cell cycle</keyword>
<feature type="compositionally biased region" description="Pro residues" evidence="12">
    <location>
        <begin position="496"/>
        <end position="574"/>
    </location>
</feature>
<keyword evidence="2" id="KW-0132">Cell division</keyword>
<dbReference type="AlphaFoldDB" id="A0A9D3P2B2"/>
<evidence type="ECO:0000256" key="9">
    <source>
        <dbReference type="ARBA" id="ARBA00054991"/>
    </source>
</evidence>
<dbReference type="PANTHER" id="PTHR10026">
    <property type="entry name" value="CYCLIN"/>
    <property type="match status" value="1"/>
</dbReference>
<evidence type="ECO:0000259" key="14">
    <source>
        <dbReference type="SMART" id="SM01332"/>
    </source>
</evidence>
<dbReference type="Pfam" id="PF00134">
    <property type="entry name" value="Cyclin_N"/>
    <property type="match status" value="1"/>
</dbReference>
<evidence type="ECO:0000256" key="6">
    <source>
        <dbReference type="ARBA" id="ARBA00023163"/>
    </source>
</evidence>
<dbReference type="InterPro" id="IPR043198">
    <property type="entry name" value="Cyclin/Ssn8"/>
</dbReference>
<dbReference type="SUPFAM" id="SSF47954">
    <property type="entry name" value="Cyclin-like"/>
    <property type="match status" value="2"/>
</dbReference>
<evidence type="ECO:0000256" key="11">
    <source>
        <dbReference type="RuleBase" id="RU000383"/>
    </source>
</evidence>
<dbReference type="InterPro" id="IPR006671">
    <property type="entry name" value="Cyclin_N"/>
</dbReference>
<evidence type="ECO:0000256" key="3">
    <source>
        <dbReference type="ARBA" id="ARBA00022776"/>
    </source>
</evidence>
<dbReference type="Pfam" id="PF21797">
    <property type="entry name" value="CycT2-like_C"/>
    <property type="match status" value="1"/>
</dbReference>
<keyword evidence="3" id="KW-0498">Mitosis</keyword>
<dbReference type="EMBL" id="JAHKSW010000006">
    <property type="protein sequence ID" value="KAG7331635.1"/>
    <property type="molecule type" value="Genomic_DNA"/>
</dbReference>
<dbReference type="Gene3D" id="1.10.472.10">
    <property type="entry name" value="Cyclin-like"/>
    <property type="match status" value="2"/>
</dbReference>
<evidence type="ECO:0000313" key="15">
    <source>
        <dbReference type="EMBL" id="KAG7331635.1"/>
    </source>
</evidence>
<protein>
    <recommendedName>
        <fullName evidence="10">Cyclin-K</fullName>
    </recommendedName>
</protein>
<organism evidence="15 16">
    <name type="scientific">Hemibagrus wyckioides</name>
    <dbReference type="NCBI Taxonomy" id="337641"/>
    <lineage>
        <taxon>Eukaryota</taxon>
        <taxon>Metazoa</taxon>
        <taxon>Chordata</taxon>
        <taxon>Craniata</taxon>
        <taxon>Vertebrata</taxon>
        <taxon>Euteleostomi</taxon>
        <taxon>Actinopterygii</taxon>
        <taxon>Neopterygii</taxon>
        <taxon>Teleostei</taxon>
        <taxon>Ostariophysi</taxon>
        <taxon>Siluriformes</taxon>
        <taxon>Bagridae</taxon>
        <taxon>Hemibagrus</taxon>
    </lineage>
</organism>
<dbReference type="GO" id="GO:0051301">
    <property type="term" value="P:cell division"/>
    <property type="evidence" value="ECO:0007669"/>
    <property type="project" value="UniProtKB-KW"/>
</dbReference>
<comment type="subcellular location">
    <subcellularLocation>
        <location evidence="1">Nucleus</location>
    </subcellularLocation>
</comment>